<dbReference type="Proteomes" id="UP001153678">
    <property type="component" value="Unassembled WGS sequence"/>
</dbReference>
<evidence type="ECO:0000313" key="5">
    <source>
        <dbReference type="Proteomes" id="UP001153678"/>
    </source>
</evidence>
<protein>
    <submittedName>
        <fullName evidence="4">18286_t:CDS:1</fullName>
    </submittedName>
</protein>
<dbReference type="Gene3D" id="2.120.10.80">
    <property type="entry name" value="Kelch-type beta propeller"/>
    <property type="match status" value="2"/>
</dbReference>
<dbReference type="Pfam" id="PF24681">
    <property type="entry name" value="Kelch_KLHDC2_KLHL20_DRC7"/>
    <property type="match status" value="1"/>
</dbReference>
<keyword evidence="3" id="KW-0812">Transmembrane</keyword>
<keyword evidence="3" id="KW-1133">Transmembrane helix</keyword>
<name>A0A9W4SZJ6_9GLOM</name>
<evidence type="ECO:0000256" key="1">
    <source>
        <dbReference type="ARBA" id="ARBA00022441"/>
    </source>
</evidence>
<keyword evidence="1" id="KW-0880">Kelch repeat</keyword>
<dbReference type="AlphaFoldDB" id="A0A9W4SZJ6"/>
<dbReference type="SUPFAM" id="SSF117281">
    <property type="entry name" value="Kelch motif"/>
    <property type="match status" value="1"/>
</dbReference>
<dbReference type="PANTHER" id="PTHR46093">
    <property type="entry name" value="ACYL-COA-BINDING DOMAIN-CONTAINING PROTEIN 5"/>
    <property type="match status" value="1"/>
</dbReference>
<comment type="caution">
    <text evidence="4">The sequence shown here is derived from an EMBL/GenBank/DDBJ whole genome shotgun (WGS) entry which is preliminary data.</text>
</comment>
<dbReference type="PANTHER" id="PTHR46093:SF18">
    <property type="entry name" value="FIBRONECTIN TYPE-III DOMAIN-CONTAINING PROTEIN"/>
    <property type="match status" value="1"/>
</dbReference>
<dbReference type="InterPro" id="IPR015915">
    <property type="entry name" value="Kelch-typ_b-propeller"/>
</dbReference>
<evidence type="ECO:0000256" key="3">
    <source>
        <dbReference type="SAM" id="Phobius"/>
    </source>
</evidence>
<reference evidence="4" key="1">
    <citation type="submission" date="2022-08" db="EMBL/GenBank/DDBJ databases">
        <authorList>
            <person name="Kallberg Y."/>
            <person name="Tangrot J."/>
            <person name="Rosling A."/>
        </authorList>
    </citation>
    <scope>NUCLEOTIDE SEQUENCE</scope>
    <source>
        <strain evidence="4">Wild A</strain>
    </source>
</reference>
<feature type="transmembrane region" description="Helical" evidence="3">
    <location>
        <begin position="311"/>
        <end position="336"/>
    </location>
</feature>
<evidence type="ECO:0000313" key="4">
    <source>
        <dbReference type="EMBL" id="CAI2187194.1"/>
    </source>
</evidence>
<keyword evidence="3" id="KW-0472">Membrane</keyword>
<accession>A0A9W4SZJ6</accession>
<keyword evidence="5" id="KW-1185">Reference proteome</keyword>
<dbReference type="EMBL" id="CAMKVN010004503">
    <property type="protein sequence ID" value="CAI2187194.1"/>
    <property type="molecule type" value="Genomic_DNA"/>
</dbReference>
<proteinExistence type="predicted"/>
<keyword evidence="2" id="KW-0677">Repeat</keyword>
<organism evidence="4 5">
    <name type="scientific">Funneliformis geosporum</name>
    <dbReference type="NCBI Taxonomy" id="1117311"/>
    <lineage>
        <taxon>Eukaryota</taxon>
        <taxon>Fungi</taxon>
        <taxon>Fungi incertae sedis</taxon>
        <taxon>Mucoromycota</taxon>
        <taxon>Glomeromycotina</taxon>
        <taxon>Glomeromycetes</taxon>
        <taxon>Glomerales</taxon>
        <taxon>Glomeraceae</taxon>
        <taxon>Funneliformis</taxon>
    </lineage>
</organism>
<sequence>MSKSFSVSDPTWTIRSVGPSVAYHTLSIGGSQNDLLILCGGEYFNPVPENPLFYFNTSEQSPEWINIRLILKPLREHTVVTRLSDSMNYIYGGIDTNDPEVSAKVQLNDLLKFDTRQNLLNDLSVDPKLPPGRFHQTATILPDGKMYVIGGFSIDKLVEMSQIYVYDTINGVWDDVQQTVGGALPLARRDHVAVGTQDGRVIIHGGVNVDYSKPYNDIAILDTTIQPFTWFIPEVKGNVPPARYSHTATMVGTSMLIAFGVLSSSEKGDILDDNIYIFDTATYVWKDNFIPTTTPSPSPSPSPTSLPPSKLGLIIGFTLGVIILLLLVSFGLYRLYRRRNKKLPYMTEEQASNQVHTDEQTSNQVKKFLCI</sequence>
<dbReference type="OrthoDB" id="432528at2759"/>
<evidence type="ECO:0000256" key="2">
    <source>
        <dbReference type="ARBA" id="ARBA00022737"/>
    </source>
</evidence>
<gene>
    <name evidence="4" type="ORF">FWILDA_LOCUS12953</name>
</gene>